<dbReference type="InterPro" id="IPR013249">
    <property type="entry name" value="RNA_pol_sigma70_r4_t2"/>
</dbReference>
<keyword evidence="3" id="KW-0731">Sigma factor</keyword>
<evidence type="ECO:0000256" key="3">
    <source>
        <dbReference type="ARBA" id="ARBA00023082"/>
    </source>
</evidence>
<dbReference type="Gene3D" id="1.10.10.10">
    <property type="entry name" value="Winged helix-like DNA-binding domain superfamily/Winged helix DNA-binding domain"/>
    <property type="match status" value="1"/>
</dbReference>
<feature type="domain" description="RNA polymerase sigma factor 70 region 4 type 2" evidence="6">
    <location>
        <begin position="122"/>
        <end position="170"/>
    </location>
</feature>
<evidence type="ECO:0000256" key="4">
    <source>
        <dbReference type="ARBA" id="ARBA00023163"/>
    </source>
</evidence>
<dbReference type="PANTHER" id="PTHR43133">
    <property type="entry name" value="RNA POLYMERASE ECF-TYPE SIGMA FACTO"/>
    <property type="match status" value="1"/>
</dbReference>
<sequence length="209" mass="24375">MELNKEIIKNIEQRLKEGDKDAFKEFYDLFYDKLFNYINSYTHDHDTTLDILQDSFIKLWDGRKSLKAGKSVIGLLYKISYNAFVDIHRKSKTEFKMLDTLAYKKSLELSTDNEDVKEARIEQMMLAIESLPPRCKEIFKMSKMEGIKYVDIAETLSISVKTVEVQMGKAFSIIREKVKNSNVFLMLINLIPKAKNLIFKSAKLNKSTY</sequence>
<dbReference type="InterPro" id="IPR039425">
    <property type="entry name" value="RNA_pol_sigma-70-like"/>
</dbReference>
<dbReference type="PANTHER" id="PTHR43133:SF46">
    <property type="entry name" value="RNA POLYMERASE SIGMA-70 FACTOR ECF SUBFAMILY"/>
    <property type="match status" value="1"/>
</dbReference>
<dbReference type="NCBIfam" id="TIGR02937">
    <property type="entry name" value="sigma70-ECF"/>
    <property type="match status" value="1"/>
</dbReference>
<comment type="caution">
    <text evidence="7">The sequence shown here is derived from an EMBL/GenBank/DDBJ whole genome shotgun (WGS) entry which is preliminary data.</text>
</comment>
<dbReference type="EMBL" id="VDCS01000001">
    <property type="protein sequence ID" value="TNJ46956.1"/>
    <property type="molecule type" value="Genomic_DNA"/>
</dbReference>
<dbReference type="InterPro" id="IPR013324">
    <property type="entry name" value="RNA_pol_sigma_r3/r4-like"/>
</dbReference>
<dbReference type="Pfam" id="PF08281">
    <property type="entry name" value="Sigma70_r4_2"/>
    <property type="match status" value="1"/>
</dbReference>
<dbReference type="RefSeq" id="WP_139694418.1">
    <property type="nucleotide sequence ID" value="NZ_CP074074.1"/>
</dbReference>
<dbReference type="InterPro" id="IPR007627">
    <property type="entry name" value="RNA_pol_sigma70_r2"/>
</dbReference>
<comment type="similarity">
    <text evidence="1">Belongs to the sigma-70 factor family. ECF subfamily.</text>
</comment>
<keyword evidence="8" id="KW-1185">Reference proteome</keyword>
<accession>A0A5C4SR97</accession>
<gene>
    <name evidence="7" type="ORF">FGF67_00045</name>
</gene>
<keyword evidence="2" id="KW-0805">Transcription regulation</keyword>
<dbReference type="SUPFAM" id="SSF88659">
    <property type="entry name" value="Sigma3 and sigma4 domains of RNA polymerase sigma factors"/>
    <property type="match status" value="1"/>
</dbReference>
<dbReference type="GO" id="GO:0003677">
    <property type="term" value="F:DNA binding"/>
    <property type="evidence" value="ECO:0007669"/>
    <property type="project" value="InterPro"/>
</dbReference>
<dbReference type="Proteomes" id="UP000308713">
    <property type="component" value="Unassembled WGS sequence"/>
</dbReference>
<evidence type="ECO:0000313" key="8">
    <source>
        <dbReference type="Proteomes" id="UP000308713"/>
    </source>
</evidence>
<reference evidence="7 8" key="1">
    <citation type="submission" date="2019-05" db="EMBL/GenBank/DDBJ databases">
        <title>Tamlana fucoidanivorans sp. nov., isolated from the surface of algae collected from Fujian province in China.</title>
        <authorList>
            <person name="Li J."/>
        </authorList>
    </citation>
    <scope>NUCLEOTIDE SEQUENCE [LARGE SCALE GENOMIC DNA]</scope>
    <source>
        <strain evidence="7 8">CW2-9</strain>
    </source>
</reference>
<evidence type="ECO:0000256" key="2">
    <source>
        <dbReference type="ARBA" id="ARBA00023015"/>
    </source>
</evidence>
<evidence type="ECO:0000259" key="5">
    <source>
        <dbReference type="Pfam" id="PF04542"/>
    </source>
</evidence>
<feature type="domain" description="RNA polymerase sigma-70 region 2" evidence="5">
    <location>
        <begin position="27"/>
        <end position="92"/>
    </location>
</feature>
<dbReference type="InterPro" id="IPR014327">
    <property type="entry name" value="RNA_pol_sigma70_bacteroid"/>
</dbReference>
<dbReference type="Pfam" id="PF04542">
    <property type="entry name" value="Sigma70_r2"/>
    <property type="match status" value="1"/>
</dbReference>
<dbReference type="OrthoDB" id="759001at2"/>
<protein>
    <submittedName>
        <fullName evidence="7">RNA polymerase sigma-70 factor</fullName>
    </submittedName>
</protein>
<dbReference type="SUPFAM" id="SSF88946">
    <property type="entry name" value="Sigma2 domain of RNA polymerase sigma factors"/>
    <property type="match status" value="1"/>
</dbReference>
<evidence type="ECO:0000256" key="1">
    <source>
        <dbReference type="ARBA" id="ARBA00010641"/>
    </source>
</evidence>
<dbReference type="Gene3D" id="1.10.1740.10">
    <property type="match status" value="1"/>
</dbReference>
<keyword evidence="4" id="KW-0804">Transcription</keyword>
<evidence type="ECO:0000313" key="7">
    <source>
        <dbReference type="EMBL" id="TNJ46956.1"/>
    </source>
</evidence>
<dbReference type="InterPro" id="IPR014284">
    <property type="entry name" value="RNA_pol_sigma-70_dom"/>
</dbReference>
<dbReference type="NCBIfam" id="TIGR02985">
    <property type="entry name" value="Sig70_bacteroi1"/>
    <property type="match status" value="1"/>
</dbReference>
<dbReference type="GO" id="GO:0016987">
    <property type="term" value="F:sigma factor activity"/>
    <property type="evidence" value="ECO:0007669"/>
    <property type="project" value="UniProtKB-KW"/>
</dbReference>
<proteinExistence type="inferred from homology"/>
<dbReference type="InterPro" id="IPR013325">
    <property type="entry name" value="RNA_pol_sigma_r2"/>
</dbReference>
<organism evidence="7 8">
    <name type="scientific">Allotamlana fucoidanivorans</name>
    <dbReference type="NCBI Taxonomy" id="2583814"/>
    <lineage>
        <taxon>Bacteria</taxon>
        <taxon>Pseudomonadati</taxon>
        <taxon>Bacteroidota</taxon>
        <taxon>Flavobacteriia</taxon>
        <taxon>Flavobacteriales</taxon>
        <taxon>Flavobacteriaceae</taxon>
        <taxon>Allotamlana</taxon>
    </lineage>
</organism>
<dbReference type="AlphaFoldDB" id="A0A5C4SR97"/>
<dbReference type="GO" id="GO:0006352">
    <property type="term" value="P:DNA-templated transcription initiation"/>
    <property type="evidence" value="ECO:0007669"/>
    <property type="project" value="InterPro"/>
</dbReference>
<dbReference type="InterPro" id="IPR036388">
    <property type="entry name" value="WH-like_DNA-bd_sf"/>
</dbReference>
<evidence type="ECO:0000259" key="6">
    <source>
        <dbReference type="Pfam" id="PF08281"/>
    </source>
</evidence>
<name>A0A5C4SR97_9FLAO</name>